<evidence type="ECO:0000313" key="2">
    <source>
        <dbReference type="Proteomes" id="UP000253729"/>
    </source>
</evidence>
<name>A0A3F3Q645_9EURO</name>
<organism evidence="1 2">
    <name type="scientific">Aspergillus welwitschiae</name>
    <dbReference type="NCBI Taxonomy" id="1341132"/>
    <lineage>
        <taxon>Eukaryota</taxon>
        <taxon>Fungi</taxon>
        <taxon>Dikarya</taxon>
        <taxon>Ascomycota</taxon>
        <taxon>Pezizomycotina</taxon>
        <taxon>Eurotiomycetes</taxon>
        <taxon>Eurotiomycetidae</taxon>
        <taxon>Eurotiales</taxon>
        <taxon>Aspergillaceae</taxon>
        <taxon>Aspergillus</taxon>
        <taxon>Aspergillus subgen. Circumdati</taxon>
    </lineage>
</organism>
<dbReference type="Proteomes" id="UP000253729">
    <property type="component" value="Unassembled WGS sequence"/>
</dbReference>
<protein>
    <submittedName>
        <fullName evidence="1">Uncharacterized protein</fullName>
    </submittedName>
</protein>
<dbReference type="RefSeq" id="XP_026627414.1">
    <property type="nucleotide sequence ID" value="XM_026765818.1"/>
</dbReference>
<proteinExistence type="predicted"/>
<keyword evidence="2" id="KW-1185">Reference proteome</keyword>
<accession>A0A3F3Q645</accession>
<gene>
    <name evidence="1" type="ORF">BDQ94DRAFT_141390</name>
</gene>
<dbReference type="AlphaFoldDB" id="A0A3F3Q645"/>
<sequence>MREGVEGERTKREEVYDWMIRRGYNGLVGRGRERPRLRGDGTECVADVEFGVLTRASSNREERDLHLQQIIRRIECQTQPRTTSTKQRRKRGR</sequence>
<reference evidence="1 2" key="1">
    <citation type="submission" date="2018-07" db="EMBL/GenBank/DDBJ databases">
        <title>The genomes of Aspergillus section Nigri reveals drivers in fungal speciation.</title>
        <authorList>
            <consortium name="DOE Joint Genome Institute"/>
            <person name="Vesth T.C."/>
            <person name="Nybo J."/>
            <person name="Theobald S."/>
            <person name="Brandl J."/>
            <person name="Frisvad J.C."/>
            <person name="Nielsen K.F."/>
            <person name="Lyhne E.K."/>
            <person name="Kogle M.E."/>
            <person name="Kuo A."/>
            <person name="Riley R."/>
            <person name="Clum A."/>
            <person name="Nolan M."/>
            <person name="Lipzen A."/>
            <person name="Salamov A."/>
            <person name="Henrissat B."/>
            <person name="Wiebenga A."/>
            <person name="De vries R.P."/>
            <person name="Grigoriev I.V."/>
            <person name="Mortensen U.H."/>
            <person name="Andersen M.R."/>
            <person name="Baker S.E."/>
        </authorList>
    </citation>
    <scope>NUCLEOTIDE SEQUENCE [LARGE SCALE GENOMIC DNA]</scope>
    <source>
        <strain evidence="1 2">CBS 139.54b</strain>
    </source>
</reference>
<dbReference type="GeneID" id="38134174"/>
<dbReference type="EMBL" id="KZ852043">
    <property type="protein sequence ID" value="RDH34392.1"/>
    <property type="molecule type" value="Genomic_DNA"/>
</dbReference>
<evidence type="ECO:0000313" key="1">
    <source>
        <dbReference type="EMBL" id="RDH34392.1"/>
    </source>
</evidence>